<feature type="transmembrane region" description="Helical" evidence="2">
    <location>
        <begin position="278"/>
        <end position="301"/>
    </location>
</feature>
<keyword evidence="4" id="KW-1185">Reference proteome</keyword>
<comment type="caution">
    <text evidence="3">The sequence shown here is derived from an EMBL/GenBank/DDBJ whole genome shotgun (WGS) entry which is preliminary data.</text>
</comment>
<evidence type="ECO:0000313" key="3">
    <source>
        <dbReference type="EMBL" id="KAG0650366.1"/>
    </source>
</evidence>
<name>A0A9P6VLC5_9HELO</name>
<organism evidence="3 4">
    <name type="scientific">Hyphodiscus hymeniophilus</name>
    <dbReference type="NCBI Taxonomy" id="353542"/>
    <lineage>
        <taxon>Eukaryota</taxon>
        <taxon>Fungi</taxon>
        <taxon>Dikarya</taxon>
        <taxon>Ascomycota</taxon>
        <taxon>Pezizomycotina</taxon>
        <taxon>Leotiomycetes</taxon>
        <taxon>Helotiales</taxon>
        <taxon>Hyphodiscaceae</taxon>
        <taxon>Hyphodiscus</taxon>
    </lineage>
</organism>
<gene>
    <name evidence="3" type="ORF">D0Z07_3389</name>
</gene>
<keyword evidence="2" id="KW-1133">Transmembrane helix</keyword>
<protein>
    <submittedName>
        <fullName evidence="3">Uncharacterized protein</fullName>
    </submittedName>
</protein>
<dbReference type="EMBL" id="VNKQ01000006">
    <property type="protein sequence ID" value="KAG0650366.1"/>
    <property type="molecule type" value="Genomic_DNA"/>
</dbReference>
<feature type="region of interest" description="Disordered" evidence="1">
    <location>
        <begin position="368"/>
        <end position="405"/>
    </location>
</feature>
<keyword evidence="2" id="KW-0812">Transmembrane</keyword>
<feature type="compositionally biased region" description="Low complexity" evidence="1">
    <location>
        <begin position="380"/>
        <end position="405"/>
    </location>
</feature>
<accession>A0A9P6VLC5</accession>
<dbReference type="AlphaFoldDB" id="A0A9P6VLC5"/>
<sequence length="405" mass="42452">MRTPAPAFSPSREASLAVHISSVSGNPLPVLLRFRTFHSIREIGRKGLIELPRMAPATGTPSLEATATSVAPFAITTTWTAPSQCAQSVGGLTMLEVDQYRVWLNAILPVPGVTSTSCYPSQFISSFLLQTGGVSQPAMSPLVCPAGYTTQGPFTSNYIACCPSGWDGLALASDAPSDRPAFGGTCYSNIYNVPISVSFYDNSALKATSIFTATDSAAQAFASPYEGFALGVVVVQSTTGAGSSTPASTGSLLSSSSVTAAPNSGALRKHSSTLSSGAIAGIVIGALAGLALLALASFFILRHRRRNYHVTEMGEREFQYGGSTDDQLKVHSDAHELGTQNYVYEMGDGQTEEEMQIRDEAGWTLIERDKKLPEIPSPASPTSSTKSASSAGSASPSPISPQIYR</sequence>
<keyword evidence="2" id="KW-0472">Membrane</keyword>
<evidence type="ECO:0000256" key="1">
    <source>
        <dbReference type="SAM" id="MobiDB-lite"/>
    </source>
</evidence>
<proteinExistence type="predicted"/>
<reference evidence="3" key="1">
    <citation type="submission" date="2019-07" db="EMBL/GenBank/DDBJ databases">
        <title>Hyphodiscus hymeniophilus genome sequencing and assembly.</title>
        <authorList>
            <person name="Kramer G."/>
            <person name="Nodwell J."/>
        </authorList>
    </citation>
    <scope>NUCLEOTIDE SEQUENCE</scope>
    <source>
        <strain evidence="3">ATCC 34498</strain>
    </source>
</reference>
<evidence type="ECO:0000256" key="2">
    <source>
        <dbReference type="SAM" id="Phobius"/>
    </source>
</evidence>
<dbReference type="OrthoDB" id="5985073at2759"/>
<evidence type="ECO:0000313" key="4">
    <source>
        <dbReference type="Proteomes" id="UP000785200"/>
    </source>
</evidence>
<dbReference type="PANTHER" id="PTHR16861:SF4">
    <property type="entry name" value="SH3 DOMAIN PROTEIN (AFU_ORTHOLOGUE AFUA_1G13610)"/>
    <property type="match status" value="1"/>
</dbReference>
<dbReference type="PANTHER" id="PTHR16861">
    <property type="entry name" value="GLYCOPROTEIN 38"/>
    <property type="match status" value="1"/>
</dbReference>
<dbReference type="Proteomes" id="UP000785200">
    <property type="component" value="Unassembled WGS sequence"/>
</dbReference>